<dbReference type="PANTHER" id="PTHR33545">
    <property type="entry name" value="UPF0750 MEMBRANE PROTEIN YITT-RELATED"/>
    <property type="match status" value="1"/>
</dbReference>
<feature type="domain" description="DUF2179" evidence="7">
    <location>
        <begin position="221"/>
        <end position="275"/>
    </location>
</feature>
<feature type="transmembrane region" description="Helical" evidence="6">
    <location>
        <begin position="150"/>
        <end position="169"/>
    </location>
</feature>
<keyword evidence="9" id="KW-1185">Reference proteome</keyword>
<evidence type="ECO:0000256" key="5">
    <source>
        <dbReference type="ARBA" id="ARBA00023136"/>
    </source>
</evidence>
<feature type="transmembrane region" description="Helical" evidence="6">
    <location>
        <begin position="108"/>
        <end position="129"/>
    </location>
</feature>
<keyword evidence="3 6" id="KW-0812">Transmembrane</keyword>
<organism evidence="8 9">
    <name type="scientific">Staphylococcus argensis</name>
    <dbReference type="NCBI Taxonomy" id="1607738"/>
    <lineage>
        <taxon>Bacteria</taxon>
        <taxon>Bacillati</taxon>
        <taxon>Bacillota</taxon>
        <taxon>Bacilli</taxon>
        <taxon>Bacillales</taxon>
        <taxon>Staphylococcaceae</taxon>
        <taxon>Staphylococcus</taxon>
    </lineage>
</organism>
<comment type="subcellular location">
    <subcellularLocation>
        <location evidence="1">Cell membrane</location>
        <topology evidence="1">Multi-pass membrane protein</topology>
    </subcellularLocation>
</comment>
<evidence type="ECO:0000256" key="4">
    <source>
        <dbReference type="ARBA" id="ARBA00022989"/>
    </source>
</evidence>
<dbReference type="GeneID" id="98298636"/>
<dbReference type="Pfam" id="PF10035">
    <property type="entry name" value="DUF2179"/>
    <property type="match status" value="1"/>
</dbReference>
<feature type="transmembrane region" description="Helical" evidence="6">
    <location>
        <begin position="54"/>
        <end position="72"/>
    </location>
</feature>
<evidence type="ECO:0000313" key="8">
    <source>
        <dbReference type="EMBL" id="POA08364.1"/>
    </source>
</evidence>
<dbReference type="AlphaFoldDB" id="A0A2K4FAJ4"/>
<dbReference type="CDD" id="cd16380">
    <property type="entry name" value="YitT_C"/>
    <property type="match status" value="1"/>
</dbReference>
<dbReference type="Proteomes" id="UP000242712">
    <property type="component" value="Unassembled WGS sequence"/>
</dbReference>
<name>A0A2K4FAJ4_9STAP</name>
<reference evidence="8 9" key="1">
    <citation type="submission" date="2017-08" db="EMBL/GenBank/DDBJ databases">
        <title>Draft genome sequences of 64 type strains of genus Staph aureus.</title>
        <authorList>
            <person name="Cole K."/>
            <person name="Golubchik T."/>
            <person name="Russell J."/>
            <person name="Foster D."/>
            <person name="Llewelyn M."/>
            <person name="Wilson D."/>
            <person name="Crook D."/>
            <person name="Paul J."/>
        </authorList>
    </citation>
    <scope>NUCLEOTIDE SEQUENCE [LARGE SCALE GENOMIC DNA]</scope>
    <source>
        <strain evidence="8 9">DSM 29875</strain>
    </source>
</reference>
<dbReference type="GO" id="GO:0005886">
    <property type="term" value="C:plasma membrane"/>
    <property type="evidence" value="ECO:0007669"/>
    <property type="project" value="UniProtKB-SubCell"/>
</dbReference>
<proteinExistence type="predicted"/>
<dbReference type="EMBL" id="PPPX01000016">
    <property type="protein sequence ID" value="POA08364.1"/>
    <property type="molecule type" value="Genomic_DNA"/>
</dbReference>
<accession>A0A2K4FAJ4</accession>
<evidence type="ECO:0000259" key="7">
    <source>
        <dbReference type="Pfam" id="PF10035"/>
    </source>
</evidence>
<evidence type="ECO:0000256" key="2">
    <source>
        <dbReference type="ARBA" id="ARBA00022475"/>
    </source>
</evidence>
<gene>
    <name evidence="8" type="ORF">CD039_09780</name>
</gene>
<feature type="transmembrane region" description="Helical" evidence="6">
    <location>
        <begin position="79"/>
        <end position="96"/>
    </location>
</feature>
<dbReference type="Gene3D" id="3.30.70.120">
    <property type="match status" value="1"/>
</dbReference>
<sequence>MSKKAIQIHTKNIIFCLLGTFLIAVGVNAFIIAANLGEGGTVGISLNLKYTLGLSPALTSFIINIILIAVGWKYLSKTTAIYTLITVIASSVWLALTESFNLHLQSDFINSIFGGAFIGIGTGFVISARSTLGGTSVIAKIIDKYTEVKTAQALFVLDTLIVLSFLITIDIENVLYTIVMLFIVEKCMAFVIEGFNPKKAITIISEYNGEISDQIHYETGRGSTLLNGVGGYERRQTNVLYVVVPQNQLARIKKIVNAHDSNAFLVIHDVRDVLGNGFMKMQ</sequence>
<dbReference type="InterPro" id="IPR003740">
    <property type="entry name" value="YitT"/>
</dbReference>
<feature type="transmembrane region" description="Helical" evidence="6">
    <location>
        <begin position="12"/>
        <end position="34"/>
    </location>
</feature>
<evidence type="ECO:0000256" key="1">
    <source>
        <dbReference type="ARBA" id="ARBA00004651"/>
    </source>
</evidence>
<keyword evidence="4 6" id="KW-1133">Transmembrane helix</keyword>
<dbReference type="RefSeq" id="WP_103372151.1">
    <property type="nucleotide sequence ID" value="NZ_CBCRVO010000002.1"/>
</dbReference>
<dbReference type="Pfam" id="PF02588">
    <property type="entry name" value="YitT_membrane"/>
    <property type="match status" value="1"/>
</dbReference>
<evidence type="ECO:0000256" key="3">
    <source>
        <dbReference type="ARBA" id="ARBA00022692"/>
    </source>
</evidence>
<dbReference type="InterPro" id="IPR051461">
    <property type="entry name" value="UPF0750_membrane"/>
</dbReference>
<dbReference type="InterPro" id="IPR019264">
    <property type="entry name" value="DUF2179"/>
</dbReference>
<dbReference type="OrthoDB" id="1758221at2"/>
<evidence type="ECO:0000313" key="9">
    <source>
        <dbReference type="Proteomes" id="UP000242712"/>
    </source>
</evidence>
<keyword evidence="2" id="KW-1003">Cell membrane</keyword>
<keyword evidence="5 6" id="KW-0472">Membrane</keyword>
<dbReference type="PIRSF" id="PIRSF006483">
    <property type="entry name" value="Membrane_protein_YitT"/>
    <property type="match status" value="1"/>
</dbReference>
<evidence type="ECO:0000256" key="6">
    <source>
        <dbReference type="SAM" id="Phobius"/>
    </source>
</evidence>
<dbReference type="PANTHER" id="PTHR33545:SF4">
    <property type="entry name" value="UPF0750 MEMBRANE PROTEIN YXKD"/>
    <property type="match status" value="1"/>
</dbReference>
<comment type="caution">
    <text evidence="8">The sequence shown here is derived from an EMBL/GenBank/DDBJ whole genome shotgun (WGS) entry which is preliminary data.</text>
</comment>
<protein>
    <recommendedName>
        <fullName evidence="7">DUF2179 domain-containing protein</fullName>
    </recommendedName>
</protein>
<dbReference type="InterPro" id="IPR015867">
    <property type="entry name" value="N-reg_PII/ATP_PRibTrfase_C"/>
</dbReference>